<dbReference type="InterPro" id="IPR040198">
    <property type="entry name" value="Fido_containing"/>
</dbReference>
<dbReference type="Pfam" id="PF02661">
    <property type="entry name" value="Fic"/>
    <property type="match status" value="1"/>
</dbReference>
<proteinExistence type="predicted"/>
<dbReference type="AlphaFoldDB" id="A0ABD4SLW3"/>
<sequence>MRYLGVSRSTLNRRLKEEVEAGTIRVSGRGPATRYHGFDPLASLRSCFAKPRTERKVACYDPRLLEASPNLSEVALSRFGSLLEYRLDKRKLGKFLIDFACASSALEGGAYSLLDTQALIEYGEKCSEKSLGDAFLVLNHKEAFEYLYDHMELASIYKVHDLLTSDHELHALDDTGHFLKMADRGVVRASSKVDIHFSTYIPPRCLSGGCLKKALEHVLVIASDMQNPFQAAFYLLSRIPYLHPFRDGNKRIARVICNVPLIKAGFPPISFVGYSEEDYLVSMMAFYELGDIRLLEQSFTLAYLKSIARLQPHK</sequence>
<dbReference type="PROSITE" id="PS51459">
    <property type="entry name" value="FIDO"/>
    <property type="match status" value="1"/>
</dbReference>
<name>A0ABD4SLW3_9NEIS</name>
<dbReference type="Proteomes" id="UP001200247">
    <property type="component" value="Unassembled WGS sequence"/>
</dbReference>
<accession>A0ABD4SLW3</accession>
<evidence type="ECO:0000313" key="5">
    <source>
        <dbReference type="EMBL" id="MCG9024457.1"/>
    </source>
</evidence>
<dbReference type="EMBL" id="JAJAXM010000001">
    <property type="protein sequence ID" value="MCG9024457.1"/>
    <property type="molecule type" value="Genomic_DNA"/>
</dbReference>
<dbReference type="InterPro" id="IPR003812">
    <property type="entry name" value="Fido"/>
</dbReference>
<evidence type="ECO:0000313" key="6">
    <source>
        <dbReference type="Proteomes" id="UP001200247"/>
    </source>
</evidence>
<evidence type="ECO:0000256" key="3">
    <source>
        <dbReference type="PIRSR" id="PIRSR640198-3"/>
    </source>
</evidence>
<dbReference type="PANTHER" id="PTHR13504:SF38">
    <property type="entry name" value="FIDO DOMAIN-CONTAINING PROTEIN"/>
    <property type="match status" value="1"/>
</dbReference>
<dbReference type="SUPFAM" id="SSF140931">
    <property type="entry name" value="Fic-like"/>
    <property type="match status" value="1"/>
</dbReference>
<evidence type="ECO:0000256" key="1">
    <source>
        <dbReference type="PIRSR" id="PIRSR640198-1"/>
    </source>
</evidence>
<keyword evidence="2" id="KW-0547">Nucleotide-binding</keyword>
<gene>
    <name evidence="5" type="ORF">LH440_00780</name>
</gene>
<feature type="site" description="Important for autoinhibition of adenylyltransferase activity" evidence="3">
    <location>
        <position position="107"/>
    </location>
</feature>
<organism evidence="5 6">
    <name type="scientific">Laribacter hongkongensis</name>
    <dbReference type="NCBI Taxonomy" id="168471"/>
    <lineage>
        <taxon>Bacteria</taxon>
        <taxon>Pseudomonadati</taxon>
        <taxon>Pseudomonadota</taxon>
        <taxon>Betaproteobacteria</taxon>
        <taxon>Neisseriales</taxon>
        <taxon>Aquaspirillaceae</taxon>
        <taxon>Laribacter</taxon>
    </lineage>
</organism>
<dbReference type="PANTHER" id="PTHR13504">
    <property type="entry name" value="FIDO DOMAIN-CONTAINING PROTEIN DDB_G0283145"/>
    <property type="match status" value="1"/>
</dbReference>
<feature type="active site" evidence="1">
    <location>
        <position position="243"/>
    </location>
</feature>
<feature type="binding site" evidence="2">
    <location>
        <begin position="247"/>
        <end position="254"/>
    </location>
    <ligand>
        <name>ATP</name>
        <dbReference type="ChEBI" id="CHEBI:30616"/>
    </ligand>
</feature>
<feature type="domain" description="Fido" evidence="4">
    <location>
        <begin position="151"/>
        <end position="305"/>
    </location>
</feature>
<comment type="caution">
    <text evidence="5">The sequence shown here is derived from an EMBL/GenBank/DDBJ whole genome shotgun (WGS) entry which is preliminary data.</text>
</comment>
<evidence type="ECO:0000256" key="2">
    <source>
        <dbReference type="PIRSR" id="PIRSR640198-2"/>
    </source>
</evidence>
<dbReference type="Gene3D" id="1.10.3290.10">
    <property type="entry name" value="Fido-like domain"/>
    <property type="match status" value="1"/>
</dbReference>
<reference evidence="5 6" key="1">
    <citation type="submission" date="2021-10" db="EMBL/GenBank/DDBJ databases">
        <title>Whole-genome sequencing analysis of Laribacter hongkongensis: virulence gene profiles, carbohydrate-active enzyme prediction, and antimicrobial resistance characterization.</title>
        <authorList>
            <person name="Yuan P."/>
            <person name="Zhan Y."/>
            <person name="Chen D."/>
        </authorList>
    </citation>
    <scope>NUCLEOTIDE SEQUENCE [LARGE SCALE GENOMIC DNA]</scope>
    <source>
        <strain evidence="5 6">W67</strain>
    </source>
</reference>
<dbReference type="InterPro" id="IPR036597">
    <property type="entry name" value="Fido-like_dom_sf"/>
</dbReference>
<protein>
    <submittedName>
        <fullName evidence="5">Fic family protein</fullName>
    </submittedName>
</protein>
<keyword evidence="2" id="KW-0067">ATP-binding</keyword>
<evidence type="ECO:0000259" key="4">
    <source>
        <dbReference type="PROSITE" id="PS51459"/>
    </source>
</evidence>